<name>A0ACC4CBL7_POPAL</name>
<dbReference type="Proteomes" id="UP000309997">
    <property type="component" value="Unassembled WGS sequence"/>
</dbReference>
<reference evidence="1 2" key="1">
    <citation type="journal article" date="2024" name="Plant Biotechnol. J.">
        <title>Genome and CRISPR/Cas9 system of a widespread forest tree (Populus alba) in the world.</title>
        <authorList>
            <person name="Liu Y.J."/>
            <person name="Jiang P.F."/>
            <person name="Han X.M."/>
            <person name="Li X.Y."/>
            <person name="Wang H.M."/>
            <person name="Wang Y.J."/>
            <person name="Wang X.X."/>
            <person name="Zeng Q.Y."/>
        </authorList>
    </citation>
    <scope>NUCLEOTIDE SEQUENCE [LARGE SCALE GENOMIC DNA]</scope>
    <source>
        <strain evidence="2">cv. PAL-ZL1</strain>
    </source>
</reference>
<evidence type="ECO:0000313" key="1">
    <source>
        <dbReference type="EMBL" id="KAL3592081.1"/>
    </source>
</evidence>
<evidence type="ECO:0000313" key="2">
    <source>
        <dbReference type="Proteomes" id="UP000309997"/>
    </source>
</evidence>
<gene>
    <name evidence="1" type="ORF">D5086_010721</name>
</gene>
<proteinExistence type="predicted"/>
<comment type="caution">
    <text evidence="1">The sequence shown here is derived from an EMBL/GenBank/DDBJ whole genome shotgun (WGS) entry which is preliminary data.</text>
</comment>
<accession>A0ACC4CBL7</accession>
<sequence>MEIGPQLVRQTDYWCFLEVKQGPGTSNQQAPMRFMTILHYQSLNLKMRENEFKMSSDRSMEEENEMHVQNDKHVDTAGALESSPNLKKCACAIEPDPDSNGKDYDGGVEKVMAKMLQSSPKS</sequence>
<keyword evidence="2" id="KW-1185">Reference proteome</keyword>
<organism evidence="1 2">
    <name type="scientific">Populus alba</name>
    <name type="common">White poplar</name>
    <dbReference type="NCBI Taxonomy" id="43335"/>
    <lineage>
        <taxon>Eukaryota</taxon>
        <taxon>Viridiplantae</taxon>
        <taxon>Streptophyta</taxon>
        <taxon>Embryophyta</taxon>
        <taxon>Tracheophyta</taxon>
        <taxon>Spermatophyta</taxon>
        <taxon>Magnoliopsida</taxon>
        <taxon>eudicotyledons</taxon>
        <taxon>Gunneridae</taxon>
        <taxon>Pentapetalae</taxon>
        <taxon>rosids</taxon>
        <taxon>fabids</taxon>
        <taxon>Malpighiales</taxon>
        <taxon>Salicaceae</taxon>
        <taxon>Saliceae</taxon>
        <taxon>Populus</taxon>
    </lineage>
</organism>
<protein>
    <submittedName>
        <fullName evidence="1">Uncharacterized protein</fullName>
    </submittedName>
</protein>
<dbReference type="EMBL" id="RCHU02000005">
    <property type="protein sequence ID" value="KAL3592081.1"/>
    <property type="molecule type" value="Genomic_DNA"/>
</dbReference>